<organism evidence="3 4">
    <name type="scientific">Ostreibacterium oceani</name>
    <dbReference type="NCBI Taxonomy" id="2654998"/>
    <lineage>
        <taxon>Bacteria</taxon>
        <taxon>Pseudomonadati</taxon>
        <taxon>Pseudomonadota</taxon>
        <taxon>Gammaproteobacteria</taxon>
        <taxon>Cardiobacteriales</taxon>
        <taxon>Ostreibacteriaceae</taxon>
        <taxon>Ostreibacterium</taxon>
    </lineage>
</organism>
<comment type="similarity">
    <text evidence="1">Belongs to the TolB family.</text>
</comment>
<evidence type="ECO:0000256" key="1">
    <source>
        <dbReference type="ARBA" id="ARBA00009820"/>
    </source>
</evidence>
<protein>
    <recommendedName>
        <fullName evidence="5">WD40 repeat protein</fullName>
    </recommendedName>
</protein>
<dbReference type="InterPro" id="IPR011042">
    <property type="entry name" value="6-blade_b-propeller_TolB-like"/>
</dbReference>
<dbReference type="RefSeq" id="WP_152810206.1">
    <property type="nucleotide sequence ID" value="NZ_WHNW01000005.1"/>
</dbReference>
<dbReference type="PANTHER" id="PTHR36842">
    <property type="entry name" value="PROTEIN TOLB HOMOLOG"/>
    <property type="match status" value="1"/>
</dbReference>
<dbReference type="Gene3D" id="2.120.10.30">
    <property type="entry name" value="TolB, C-terminal domain"/>
    <property type="match status" value="2"/>
</dbReference>
<comment type="caution">
    <text evidence="3">The sequence shown here is derived from an EMBL/GenBank/DDBJ whole genome shotgun (WGS) entry which is preliminary data.</text>
</comment>
<dbReference type="InParanoid" id="A0A6N7EUH0"/>
<accession>A0A6N7EUH0</accession>
<evidence type="ECO:0008006" key="5">
    <source>
        <dbReference type="Google" id="ProtNLM"/>
    </source>
</evidence>
<dbReference type="Pfam" id="PF07676">
    <property type="entry name" value="PD40"/>
    <property type="match status" value="4"/>
</dbReference>
<name>A0A6N7EUH0_9GAMM</name>
<feature type="compositionally biased region" description="Polar residues" evidence="2">
    <location>
        <begin position="108"/>
        <end position="117"/>
    </location>
</feature>
<evidence type="ECO:0000313" key="3">
    <source>
        <dbReference type="EMBL" id="MPV86201.1"/>
    </source>
</evidence>
<evidence type="ECO:0000256" key="2">
    <source>
        <dbReference type="SAM" id="MobiDB-lite"/>
    </source>
</evidence>
<dbReference type="AlphaFoldDB" id="A0A6N7EUH0"/>
<feature type="region of interest" description="Disordered" evidence="2">
    <location>
        <begin position="163"/>
        <end position="182"/>
    </location>
</feature>
<dbReference type="InterPro" id="IPR011659">
    <property type="entry name" value="WD40"/>
</dbReference>
<dbReference type="FunCoup" id="A0A6N7EUH0">
    <property type="interactions" value="69"/>
</dbReference>
<dbReference type="EMBL" id="WHNW01000005">
    <property type="protein sequence ID" value="MPV86201.1"/>
    <property type="molecule type" value="Genomic_DNA"/>
</dbReference>
<dbReference type="SUPFAM" id="SSF82171">
    <property type="entry name" value="DPP6 N-terminal domain-like"/>
    <property type="match status" value="1"/>
</dbReference>
<reference evidence="3 4" key="1">
    <citation type="submission" date="2019-10" db="EMBL/GenBank/DDBJ databases">
        <title>Cardiobacteriales fam. a chemoheterotrophic member of the order Cardiobacteriales, and proposal of Cardiobacteriales fam. nov.</title>
        <authorList>
            <person name="Wang C."/>
        </authorList>
    </citation>
    <scope>NUCLEOTIDE SEQUENCE [LARGE SCALE GENOMIC DNA]</scope>
    <source>
        <strain evidence="3 4">ML27</strain>
    </source>
</reference>
<feature type="region of interest" description="Disordered" evidence="2">
    <location>
        <begin position="108"/>
        <end position="127"/>
    </location>
</feature>
<gene>
    <name evidence="3" type="ORF">GCU85_05590</name>
</gene>
<feature type="compositionally biased region" description="Low complexity" evidence="2">
    <location>
        <begin position="172"/>
        <end position="182"/>
    </location>
</feature>
<evidence type="ECO:0000313" key="4">
    <source>
        <dbReference type="Proteomes" id="UP000471298"/>
    </source>
</evidence>
<keyword evidence="4" id="KW-1185">Reference proteome</keyword>
<proteinExistence type="inferred from homology"/>
<dbReference type="Proteomes" id="UP000471298">
    <property type="component" value="Unassembled WGS sequence"/>
</dbReference>
<sequence length="729" mass="77694">MYRSDCQNQHIMHQFAGVFSSRAKPLVKTICLLSGLSCALVGYAQEVTRVSVNSAGEEANRGGFYSRPTISADGRYVAFESEADNLVAGDTYGIWDVFVHDRETGETTRVSVSSAGEQANDESESPAISADGRYVAFESEANNLVAGDTNGASDIFVHDRETGETTRVSVNSEGAEASSSSGLPAISADGRYVAFDSRADNLVAGDTNDARDVFVRDRETGETTRVSVSSAGAQANSVSDSPAISADGRYVTFASYADNLVAGDTNNDWDVFVHDRETGETTRVSVNSAGVQANNDYSSYPTISADGRYVAFSSDADNLVAGDTNNDYDIFVHDRETGEIKRIPISIAPYDSVSLSLSADGRYIAYSSEIECLFSPCPDVGYGVYIYDQKTEQTEVIVNLVEDNNIYFIGSGFPSLSADGQTVAFGSSNTNLVPNDTNQAFDIFVAELGETIPNISGTWYDRNQSGLGFNMIQTANDQLVAYFYGYENADGNTNGNTTGDALWLLTDALAVSQIEQGKTYTLPVYTGFAGNGGRFDSAPTTDRSGLTEWGNVELTFTGCGTATATLIGDNGTKSFDMIKLANVKGAECGDAVTNNPFFNISGTWYDTTENGLGFNVINTTNNQLLAYFYGYKSGANGDTHWLLSDALPVDTVVPGQTYTIPVYTGYAGNGGTFTNAPTDGNSGIRDWGTLQIRFDNCNSGSATLSGEDGTKSFNLVKLANLKGAACSSN</sequence>